<dbReference type="Pfam" id="PF13191">
    <property type="entry name" value="AAA_16"/>
    <property type="match status" value="1"/>
</dbReference>
<evidence type="ECO:0000256" key="1">
    <source>
        <dbReference type="ARBA" id="ARBA00000085"/>
    </source>
</evidence>
<evidence type="ECO:0000313" key="8">
    <source>
        <dbReference type="EMBL" id="MBT9312692.1"/>
    </source>
</evidence>
<evidence type="ECO:0000259" key="7">
    <source>
        <dbReference type="PROSITE" id="PS50113"/>
    </source>
</evidence>
<dbReference type="Pfam" id="PF01590">
    <property type="entry name" value="GAF"/>
    <property type="match status" value="1"/>
</dbReference>
<dbReference type="NCBIfam" id="TIGR00229">
    <property type="entry name" value="sensory_box"/>
    <property type="match status" value="2"/>
</dbReference>
<protein>
    <recommendedName>
        <fullName evidence="2">histidine kinase</fullName>
        <ecNumber evidence="2">2.7.13.3</ecNumber>
    </recommendedName>
</protein>
<keyword evidence="9" id="KW-1185">Reference proteome</keyword>
<dbReference type="PROSITE" id="PS50011">
    <property type="entry name" value="PROTEIN_KINASE_DOM"/>
    <property type="match status" value="1"/>
</dbReference>
<keyword evidence="3" id="KW-0418">Kinase</keyword>
<gene>
    <name evidence="8" type="ORF">IXB28_10780</name>
</gene>
<dbReference type="Gene3D" id="3.40.50.300">
    <property type="entry name" value="P-loop containing nucleotide triphosphate hydrolases"/>
    <property type="match status" value="1"/>
</dbReference>
<dbReference type="SUPFAM" id="SSF55874">
    <property type="entry name" value="ATPase domain of HSP90 chaperone/DNA topoisomerase II/histidine kinase"/>
    <property type="match status" value="1"/>
</dbReference>
<sequence length="2320" mass="259521">MSSITDQPLPFLSGYTLTETLYQGSRTLVYRAVAADGQSVVIKLLRSPQPSFSELLHFRNQFTIANNLPIAGIVKPLALKPWHRGYALVMEDVGGVSLKEYGQNYAPLSVAQRLSIGLQLATILHGLGQHRVVHKDINPANILIHPHTHQIWLTDFGLASLLPKESQDLQSPHSLEGTLAYIAPEQTGRMNRGIDYRVDFYGLGVTLYELFSGVLPFQVEDPMELIHSHLAKPPAPLHHLNPQLPPQLSAIVLKLMAKNAEDRYQSALGLLHDWQTCGEQWQTTGTIAEFEVGTKDRCDRFLIPEKLYGRSADVQVLMAAFERVTQGSAELLTVTGYSGVGKTAVVNEIHKPITQQRGYFIEGKFDQFNRNIPFSAFVQAFRGLVGQLLGESDHTLATWKDKILHAVGINGQVLLDVIPELECIIGPQPPAPHLSGRAAQNRFNLVFERFVQLFATAEHPLVIFLDDLQWADLASLNLLQLLVAKANLTTEYLLVIGAYRDNEVLAGHPLQLALNEMAQQQAPVQPLTLTPLSPHHINQLVADTLLCTPTITEPLTQFVYQKAQGNPFFTIQFLTGLHNDGYVTFNANQGHWQCDLTQVQQLALTDDVVGYMVERLQTLPTATQRVLQIAACIGNQFDLSTLAVVCGNSQEQSALELWQVLQAGLIIPESNTYRFFQGKANADRPAANGAESGAENLSQNSVVQQSGADSFSQNSVVQQSGADSFSQNSVAQLRGTDSFSKNSFAQPQKTTGLSDFTIPYRFLHDRVQQAAYHLISDQQTQQIHLEIGRRWLHGTPLALRAERLFDIVGQLNLGRRLVVDAAERQTLIQLNLQAAKQALSNTAYGTANDCLQVCRELLSAHSWQTHYGLTLDIYNISVETAYLQGKWAEIDAFTQLIEQRAKETLDVAKAYEFKVESRTIQGKFPEAMTLGLQILESLEVTFPHQPTENDIKAYLHETRRLLARRSAQDVLRLPLSSSAYTQAILCLLIKVGASAYTKTPNLYVLIGLKMVQLSLIHGNTPESIFGYSRYGILNCNLLGDVETGYQFGQASLELREHFDTIVHDSHIIWVLNTLLFHWKQPVETTLAPLQQAYAVGLETGDLVYVGYSACSYCTHAYLAGHRLAPLDSEIQQFNQGLARIRQDVALSYNRMLHQVVLSLMNPAFDVSQGMQALDTTVDIAQLEKKQDLLGLWGFYVNKSVVCYLFQAYDEAWHCQQQAYQLARIGIGTIYTSLLFWTGALTCLALLLESPRAASIDIAQLEHWVAVGKEKLQLWATHNPHYYQHKCDLLWAESHRLDGDRLAALEAYDRAIAGAKAHGYLQDEALANELAGKFYLAWGKEKIAAPYLQAAYTCYGEWGAHAKTSDLEQRYPQLIQSSRVVINPLETLANLVSPQVSNYSSRVASGIPDGLNQAFDFSSVLKAAQTLTETIQLDDLLEKLSHVILQNSGGDRLILALPNGEDHWDIRLVATPDTVDIYKAQEPSQINAPSKLINYVKNTRELIYSDQLDHTFPMVDAYLINRSPKSFLCAPLVTQDQLTGVLYLDSSNNRGLISSARIITLNFLFSQVAIGLKNAQVLEQSLALKSKVIESSIDGIAILENDILIYLNQAFADLFGYLPEELLNTNWGNLHPSEEETRLIETAISECMGTGSWSGEFTAIRKDGSLFFKESRLFRLDDGKVICICRDISDRKKLEQEQERLIQILQATPDFVGICRPPQGVILWQNQPFRNLRPDLKIFEEEVQISHLYPQWAYDLVRAEGLPAAIQHGTWRGETALLTQTGEEIPTSQVIIAHKSDNGDVKYFSTILRDISDRKASDQALHDSQARFRRITENVPGMIYRYVLHPDGSCGLSYVSSQVRDIYELEPDVVLQDISHLQERIHPDDRMHTQAISAESARTLQPLKVEHRLMLPEKGLRWIQAIARPELLDNGAIIWDGLTLDITDRKAAEQALEESQAQFKRITENIPGMIYRCVLHLDGSCHILYASSQIQEIFELEPQAIINGSDHPLWARTHPDDIPQVRAAMQRSAENLSPLISEHRLILPQKGLRWIQQIARPGQLENGDVVWDGVVIDISDRRQAEEKIRQTMAQLEASNNELESFAYSISHDLRAPLRAINGFSQALLEDYGPLFDDIAQDYFNRIQTNATRMGTLIDDLLQLSRLSRSELSYTTFDLSAFAQEALHDLQASDPDRQVDIVITPGLTVLADASLMQVVLMNLLQNAWKFTSHHATARIEFGVLPPQLPDCPNAVYFVKDDGAGFDMTYSHKLFGVFQRLHSVKEFSGTGIGLASVRRAIHRHGGQIWAEAAVEMGATFFFNVRQN</sequence>
<dbReference type="SMART" id="SM00086">
    <property type="entry name" value="PAC"/>
    <property type="match status" value="4"/>
</dbReference>
<dbReference type="InterPro" id="IPR036097">
    <property type="entry name" value="HisK_dim/P_sf"/>
</dbReference>
<dbReference type="Gene3D" id="3.30.450.20">
    <property type="entry name" value="PAS domain"/>
    <property type="match status" value="4"/>
</dbReference>
<dbReference type="PROSITE" id="PS50109">
    <property type="entry name" value="HIS_KIN"/>
    <property type="match status" value="1"/>
</dbReference>
<dbReference type="PROSITE" id="PS50112">
    <property type="entry name" value="PAS"/>
    <property type="match status" value="2"/>
</dbReference>
<dbReference type="Pfam" id="PF00069">
    <property type="entry name" value="Pkinase"/>
    <property type="match status" value="1"/>
</dbReference>
<dbReference type="InterPro" id="IPR000719">
    <property type="entry name" value="Prot_kinase_dom"/>
</dbReference>
<dbReference type="SUPFAM" id="SSF56112">
    <property type="entry name" value="Protein kinase-like (PK-like)"/>
    <property type="match status" value="1"/>
</dbReference>
<feature type="domain" description="Protein kinase" evidence="4">
    <location>
        <begin position="15"/>
        <end position="275"/>
    </location>
</feature>
<dbReference type="EC" id="2.7.13.3" evidence="2"/>
<feature type="domain" description="PAS" evidence="6">
    <location>
        <begin position="1954"/>
        <end position="2031"/>
    </location>
</feature>
<dbReference type="SUPFAM" id="SSF55785">
    <property type="entry name" value="PYP-like sensor domain (PAS domain)"/>
    <property type="match status" value="4"/>
</dbReference>
<dbReference type="CDD" id="cd00130">
    <property type="entry name" value="PAS"/>
    <property type="match status" value="2"/>
</dbReference>
<feature type="domain" description="PAC" evidence="7">
    <location>
        <begin position="1902"/>
        <end position="1953"/>
    </location>
</feature>
<dbReference type="SUPFAM" id="SSF47384">
    <property type="entry name" value="Homodimeric domain of signal transducing histidine kinase"/>
    <property type="match status" value="1"/>
</dbReference>
<evidence type="ECO:0000313" key="9">
    <source>
        <dbReference type="Proteomes" id="UP001196661"/>
    </source>
</evidence>
<organism evidence="8 9">
    <name type="scientific">Leptothoe kymatousa TAU-MAC 1615</name>
    <dbReference type="NCBI Taxonomy" id="2364775"/>
    <lineage>
        <taxon>Bacteria</taxon>
        <taxon>Bacillati</taxon>
        <taxon>Cyanobacteriota</taxon>
        <taxon>Cyanophyceae</taxon>
        <taxon>Nodosilineales</taxon>
        <taxon>Cymatolegaceae</taxon>
        <taxon>Leptothoe</taxon>
        <taxon>Leptothoe kymatousa</taxon>
    </lineage>
</organism>
<dbReference type="PROSITE" id="PS50113">
    <property type="entry name" value="PAC"/>
    <property type="match status" value="3"/>
</dbReference>
<dbReference type="InterPro" id="IPR000014">
    <property type="entry name" value="PAS"/>
</dbReference>
<evidence type="ECO:0000256" key="3">
    <source>
        <dbReference type="ARBA" id="ARBA00022777"/>
    </source>
</evidence>
<dbReference type="SUPFAM" id="SSF55781">
    <property type="entry name" value="GAF domain-like"/>
    <property type="match status" value="1"/>
</dbReference>
<dbReference type="Proteomes" id="UP001196661">
    <property type="component" value="Unassembled WGS sequence"/>
</dbReference>
<dbReference type="EMBL" id="JADOER010000009">
    <property type="protein sequence ID" value="MBT9312692.1"/>
    <property type="molecule type" value="Genomic_DNA"/>
</dbReference>
<dbReference type="SMART" id="SM00091">
    <property type="entry name" value="PAS"/>
    <property type="match status" value="4"/>
</dbReference>
<dbReference type="Pfam" id="PF02518">
    <property type="entry name" value="HATPase_c"/>
    <property type="match status" value="1"/>
</dbReference>
<dbReference type="InterPro" id="IPR000700">
    <property type="entry name" value="PAS-assoc_C"/>
</dbReference>
<dbReference type="InterPro" id="IPR027417">
    <property type="entry name" value="P-loop_NTPase"/>
</dbReference>
<dbReference type="InterPro" id="IPR003661">
    <property type="entry name" value="HisK_dim/P_dom"/>
</dbReference>
<dbReference type="SMART" id="SM00387">
    <property type="entry name" value="HATPase_c"/>
    <property type="match status" value="1"/>
</dbReference>
<comment type="caution">
    <text evidence="8">The sequence shown here is derived from an EMBL/GenBank/DDBJ whole genome shotgun (WGS) entry which is preliminary data.</text>
</comment>
<reference evidence="8 9" key="1">
    <citation type="journal article" date="2021" name="Mar. Drugs">
        <title>Genome Reduction and Secondary Metabolism of the Marine Sponge-Associated Cyanobacterium Leptothoe.</title>
        <authorList>
            <person name="Konstantinou D."/>
            <person name="Popin R.V."/>
            <person name="Fewer D.P."/>
            <person name="Sivonen K."/>
            <person name="Gkelis S."/>
        </authorList>
    </citation>
    <scope>NUCLEOTIDE SEQUENCE [LARGE SCALE GENOMIC DNA]</scope>
    <source>
        <strain evidence="8 9">TAU-MAC 1615</strain>
    </source>
</reference>
<dbReference type="RefSeq" id="WP_215618584.1">
    <property type="nucleotide sequence ID" value="NZ_JADOER010000009.1"/>
</dbReference>
<dbReference type="InterPro" id="IPR003018">
    <property type="entry name" value="GAF"/>
</dbReference>
<dbReference type="InterPro" id="IPR011009">
    <property type="entry name" value="Kinase-like_dom_sf"/>
</dbReference>
<dbReference type="CDD" id="cd14014">
    <property type="entry name" value="STKc_PknB_like"/>
    <property type="match status" value="1"/>
</dbReference>
<feature type="domain" description="PAC" evidence="7">
    <location>
        <begin position="2034"/>
        <end position="2085"/>
    </location>
</feature>
<dbReference type="PANTHER" id="PTHR43642:SF1">
    <property type="entry name" value="HYBRID SIGNAL TRANSDUCTION HISTIDINE KINASE G"/>
    <property type="match status" value="1"/>
</dbReference>
<dbReference type="Pfam" id="PF00512">
    <property type="entry name" value="HisKA"/>
    <property type="match status" value="1"/>
</dbReference>
<feature type="domain" description="PAS" evidence="6">
    <location>
        <begin position="1603"/>
        <end position="1635"/>
    </location>
</feature>
<dbReference type="InterPro" id="IPR005467">
    <property type="entry name" value="His_kinase_dom"/>
</dbReference>
<feature type="domain" description="Histidine kinase" evidence="5">
    <location>
        <begin position="2103"/>
        <end position="2320"/>
    </location>
</feature>
<proteinExistence type="predicted"/>
<dbReference type="SMART" id="SM00388">
    <property type="entry name" value="HisKA"/>
    <property type="match status" value="1"/>
</dbReference>
<dbReference type="Pfam" id="PF08447">
    <property type="entry name" value="PAS_3"/>
    <property type="match status" value="2"/>
</dbReference>
<evidence type="ECO:0000259" key="4">
    <source>
        <dbReference type="PROSITE" id="PS50011"/>
    </source>
</evidence>
<name>A0ABS5Y4D2_9CYAN</name>
<dbReference type="SUPFAM" id="SSF52540">
    <property type="entry name" value="P-loop containing nucleoside triphosphate hydrolases"/>
    <property type="match status" value="1"/>
</dbReference>
<evidence type="ECO:0000259" key="5">
    <source>
        <dbReference type="PROSITE" id="PS50109"/>
    </source>
</evidence>
<dbReference type="Gene3D" id="3.30.450.40">
    <property type="match status" value="1"/>
</dbReference>
<dbReference type="Gene3D" id="1.10.287.130">
    <property type="match status" value="1"/>
</dbReference>
<dbReference type="InterPro" id="IPR053159">
    <property type="entry name" value="Hybrid_Histidine_Kinase"/>
</dbReference>
<dbReference type="InterPro" id="IPR003594">
    <property type="entry name" value="HATPase_dom"/>
</dbReference>
<comment type="catalytic activity">
    <reaction evidence="1">
        <text>ATP + protein L-histidine = ADP + protein N-phospho-L-histidine.</text>
        <dbReference type="EC" id="2.7.13.3"/>
    </reaction>
</comment>
<dbReference type="InterPro" id="IPR001610">
    <property type="entry name" value="PAC"/>
</dbReference>
<dbReference type="InterPro" id="IPR036890">
    <property type="entry name" value="HATPase_C_sf"/>
</dbReference>
<dbReference type="Pfam" id="PF13426">
    <property type="entry name" value="PAS_9"/>
    <property type="match status" value="2"/>
</dbReference>
<feature type="domain" description="PAC" evidence="7">
    <location>
        <begin position="1770"/>
        <end position="1822"/>
    </location>
</feature>
<evidence type="ECO:0000259" key="6">
    <source>
        <dbReference type="PROSITE" id="PS50112"/>
    </source>
</evidence>
<dbReference type="Gene3D" id="1.10.510.10">
    <property type="entry name" value="Transferase(Phosphotransferase) domain 1"/>
    <property type="match status" value="1"/>
</dbReference>
<dbReference type="InterPro" id="IPR035965">
    <property type="entry name" value="PAS-like_dom_sf"/>
</dbReference>
<dbReference type="Gene3D" id="3.30.565.10">
    <property type="entry name" value="Histidine kinase-like ATPase, C-terminal domain"/>
    <property type="match status" value="1"/>
</dbReference>
<dbReference type="CDD" id="cd00082">
    <property type="entry name" value="HisKA"/>
    <property type="match status" value="1"/>
</dbReference>
<dbReference type="InterPro" id="IPR029016">
    <property type="entry name" value="GAF-like_dom_sf"/>
</dbReference>
<evidence type="ECO:0000256" key="2">
    <source>
        <dbReference type="ARBA" id="ARBA00012438"/>
    </source>
</evidence>
<dbReference type="SMART" id="SM00065">
    <property type="entry name" value="GAF"/>
    <property type="match status" value="1"/>
</dbReference>
<keyword evidence="3" id="KW-0808">Transferase</keyword>
<dbReference type="InterPro" id="IPR013655">
    <property type="entry name" value="PAS_fold_3"/>
</dbReference>
<dbReference type="PANTHER" id="PTHR43642">
    <property type="entry name" value="HYBRID SIGNAL TRANSDUCTION HISTIDINE KINASE G"/>
    <property type="match status" value="1"/>
</dbReference>
<dbReference type="InterPro" id="IPR041664">
    <property type="entry name" value="AAA_16"/>
</dbReference>
<accession>A0ABS5Y4D2</accession>